<reference evidence="1 2" key="1">
    <citation type="submission" date="2016-11" db="EMBL/GenBank/DDBJ databases">
        <title>Genome sequencing of Zhihengliuella aestuarii B18 antagonistic to Plasmodiophora brassicae.</title>
        <authorList>
            <person name="Luo Y."/>
        </authorList>
    </citation>
    <scope>NUCLEOTIDE SEQUENCE [LARGE SCALE GENOMIC DNA]</scope>
    <source>
        <strain evidence="1 2">B18</strain>
    </source>
</reference>
<proteinExistence type="predicted"/>
<dbReference type="STRING" id="556325.BHE16_05260"/>
<dbReference type="Proteomes" id="UP000183530">
    <property type="component" value="Chromosome"/>
</dbReference>
<protein>
    <submittedName>
        <fullName evidence="1">Uncharacterized protein</fullName>
    </submittedName>
</protein>
<organism evidence="1 2">
    <name type="scientific">Neomicrococcus aestuarii</name>
    <dbReference type="NCBI Taxonomy" id="556325"/>
    <lineage>
        <taxon>Bacteria</taxon>
        <taxon>Bacillati</taxon>
        <taxon>Actinomycetota</taxon>
        <taxon>Actinomycetes</taxon>
        <taxon>Micrococcales</taxon>
        <taxon>Micrococcaceae</taxon>
        <taxon>Neomicrococcus</taxon>
    </lineage>
</organism>
<evidence type="ECO:0000313" key="1">
    <source>
        <dbReference type="EMBL" id="APF40525.1"/>
    </source>
</evidence>
<dbReference type="RefSeq" id="WP_071894003.1">
    <property type="nucleotide sequence ID" value="NZ_CP018135.1"/>
</dbReference>
<dbReference type="EMBL" id="CP018135">
    <property type="protein sequence ID" value="APF40525.1"/>
    <property type="molecule type" value="Genomic_DNA"/>
</dbReference>
<accession>A0A1L2ZM60</accession>
<sequence>MSGFLIEYNRKTGRSKIREFKGSGGPRLALVQRLKLEKSRPDSNIEYVSLNSDSLETIKKTHSRYFMVTAKAPTA</sequence>
<dbReference type="OrthoDB" id="4418218at2"/>
<gene>
    <name evidence="1" type="ORF">BHE16_05260</name>
</gene>
<evidence type="ECO:0000313" key="2">
    <source>
        <dbReference type="Proteomes" id="UP000183530"/>
    </source>
</evidence>
<dbReference type="AlphaFoldDB" id="A0A1L2ZM60"/>
<name>A0A1L2ZM60_9MICC</name>
<keyword evidence="2" id="KW-1185">Reference proteome</keyword>
<dbReference type="KEGG" id="nae:BHE16_05260"/>